<gene>
    <name evidence="7" type="ORF">Back11_54330</name>
</gene>
<dbReference type="InterPro" id="IPR010559">
    <property type="entry name" value="Sig_transdc_His_kin_internal"/>
</dbReference>
<dbReference type="Pfam" id="PF02518">
    <property type="entry name" value="HATPase_c"/>
    <property type="match status" value="1"/>
</dbReference>
<dbReference type="PROSITE" id="PS50885">
    <property type="entry name" value="HAMP"/>
    <property type="match status" value="1"/>
</dbReference>
<dbReference type="Proteomes" id="UP000275368">
    <property type="component" value="Chromosome"/>
</dbReference>
<dbReference type="AlphaFoldDB" id="A0A3G9JJ23"/>
<organism evidence="7 8">
    <name type="scientific">Paenibacillus baekrokdamisoli</name>
    <dbReference type="NCBI Taxonomy" id="1712516"/>
    <lineage>
        <taxon>Bacteria</taxon>
        <taxon>Bacillati</taxon>
        <taxon>Bacillota</taxon>
        <taxon>Bacilli</taxon>
        <taxon>Bacillales</taxon>
        <taxon>Paenibacillaceae</taxon>
        <taxon>Paenibacillus</taxon>
    </lineage>
</organism>
<dbReference type="Gene3D" id="6.10.340.10">
    <property type="match status" value="1"/>
</dbReference>
<dbReference type="InterPro" id="IPR003660">
    <property type="entry name" value="HAMP_dom"/>
</dbReference>
<dbReference type="GO" id="GO:0005886">
    <property type="term" value="C:plasma membrane"/>
    <property type="evidence" value="ECO:0007669"/>
    <property type="project" value="UniProtKB-SubCell"/>
</dbReference>
<reference evidence="7 8" key="1">
    <citation type="submission" date="2018-11" db="EMBL/GenBank/DDBJ databases">
        <title>Complete genome sequence of Paenibacillus baekrokdamisoli strain KCTC 33723.</title>
        <authorList>
            <person name="Kang S.W."/>
            <person name="Lee K.C."/>
            <person name="Kim K.K."/>
            <person name="Kim J.S."/>
            <person name="Kim D.S."/>
            <person name="Ko S.H."/>
            <person name="Yang S.H."/>
            <person name="Lee J.S."/>
        </authorList>
    </citation>
    <scope>NUCLEOTIDE SEQUENCE [LARGE SCALE GENOMIC DNA]</scope>
    <source>
        <strain evidence="7 8">KCTC 33723</strain>
    </source>
</reference>
<sequence length="578" mass="65986">MVKRLLSTYILLIVLPIVLTSSVSYYLYKQSMEDEVSVSVERTIRLLYSEVDGYFVDMVRLSTSIMTEDTQLDDDRNLLHIINERNAGRVSVHSLEAYTQVQRLNHFLNQLLNQKRDLNSVYLYTKSKEIFESHRSESRMTPQKLAYYEQQLMESGREWIMEKDEKDASIYLIRRINDPSHQYLGSIVLSIELSGLNQLMENAQLPKQDMIVLWNRQLPIFDPASKWPEYAIELSPTRIASMNKSFPSGSTLVTYASPQQSEWTLVAYLPYSALTEQIRTVRFWVLTAGGLCVLFSIIVAILLAMGMVKPVKAVRNAMRVMEKGFLNTRVVVRGTDEVAELAEGFNSMSEKLKELIDQVYLSDLAHKEAELIALHAQINPHFLYNTLEAISMVAEMQRPSEAAEMARALGLLFRAATEFEMLVPIHMELMLLKQYLLLQEIRFNGSLHIEYDVQPDVERVLIPKLSLQTVVENCFKHGFAAMRMPRQASIRVKVYAVQQTVSVEIIDNGIGIEQVRLNEIIQHLQMGTAEASHVGLVNVHNRIRLKWGKEFGMLISSRPGIGTAVTLNIPCERPGEQV</sequence>
<dbReference type="InterPro" id="IPR003594">
    <property type="entry name" value="HATPase_dom"/>
</dbReference>
<evidence type="ECO:0000256" key="1">
    <source>
        <dbReference type="ARBA" id="ARBA00004651"/>
    </source>
</evidence>
<dbReference type="RefSeq" id="WP_125664063.1">
    <property type="nucleotide sequence ID" value="NZ_AP019308.1"/>
</dbReference>
<dbReference type="KEGG" id="pbk:Back11_54330"/>
<evidence type="ECO:0000256" key="2">
    <source>
        <dbReference type="ARBA" id="ARBA00022475"/>
    </source>
</evidence>
<comment type="subcellular location">
    <subcellularLocation>
        <location evidence="1">Cell membrane</location>
        <topology evidence="1">Multi-pass membrane protein</topology>
    </subcellularLocation>
</comment>
<keyword evidence="3" id="KW-0597">Phosphoprotein</keyword>
<name>A0A3G9JJ23_9BACL</name>
<proteinExistence type="predicted"/>
<evidence type="ECO:0000313" key="8">
    <source>
        <dbReference type="Proteomes" id="UP000275368"/>
    </source>
</evidence>
<keyword evidence="6" id="KW-0472">Membrane</keyword>
<evidence type="ECO:0000256" key="3">
    <source>
        <dbReference type="ARBA" id="ARBA00022553"/>
    </source>
</evidence>
<keyword evidence="4" id="KW-0808">Transferase</keyword>
<dbReference type="OrthoDB" id="9776552at2"/>
<dbReference type="EMBL" id="AP019308">
    <property type="protein sequence ID" value="BBH24088.1"/>
    <property type="molecule type" value="Genomic_DNA"/>
</dbReference>
<accession>A0A3G9JJ23</accession>
<keyword evidence="5 7" id="KW-0418">Kinase</keyword>
<dbReference type="GO" id="GO:0000155">
    <property type="term" value="F:phosphorelay sensor kinase activity"/>
    <property type="evidence" value="ECO:0007669"/>
    <property type="project" value="InterPro"/>
</dbReference>
<dbReference type="Pfam" id="PF00672">
    <property type="entry name" value="HAMP"/>
    <property type="match status" value="1"/>
</dbReference>
<protein>
    <submittedName>
        <fullName evidence="7">Histidine kinase</fullName>
    </submittedName>
</protein>
<evidence type="ECO:0000256" key="4">
    <source>
        <dbReference type="ARBA" id="ARBA00022679"/>
    </source>
</evidence>
<dbReference type="SUPFAM" id="SSF158472">
    <property type="entry name" value="HAMP domain-like"/>
    <property type="match status" value="1"/>
</dbReference>
<dbReference type="Pfam" id="PF06580">
    <property type="entry name" value="His_kinase"/>
    <property type="match status" value="1"/>
</dbReference>
<dbReference type="Gene3D" id="3.30.565.10">
    <property type="entry name" value="Histidine kinase-like ATPase, C-terminal domain"/>
    <property type="match status" value="1"/>
</dbReference>
<dbReference type="SMART" id="SM00304">
    <property type="entry name" value="HAMP"/>
    <property type="match status" value="1"/>
</dbReference>
<evidence type="ECO:0000313" key="7">
    <source>
        <dbReference type="EMBL" id="BBH24088.1"/>
    </source>
</evidence>
<dbReference type="CDD" id="cd06225">
    <property type="entry name" value="HAMP"/>
    <property type="match status" value="1"/>
</dbReference>
<evidence type="ECO:0000256" key="5">
    <source>
        <dbReference type="ARBA" id="ARBA00022777"/>
    </source>
</evidence>
<dbReference type="InterPro" id="IPR036890">
    <property type="entry name" value="HATPase_C_sf"/>
</dbReference>
<keyword evidence="8" id="KW-1185">Reference proteome</keyword>
<evidence type="ECO:0000256" key="6">
    <source>
        <dbReference type="ARBA" id="ARBA00023136"/>
    </source>
</evidence>
<dbReference type="PANTHER" id="PTHR34220">
    <property type="entry name" value="SENSOR HISTIDINE KINASE YPDA"/>
    <property type="match status" value="1"/>
</dbReference>
<dbReference type="InterPro" id="IPR050640">
    <property type="entry name" value="Bact_2-comp_sensor_kinase"/>
</dbReference>
<dbReference type="SUPFAM" id="SSF55874">
    <property type="entry name" value="ATPase domain of HSP90 chaperone/DNA topoisomerase II/histidine kinase"/>
    <property type="match status" value="1"/>
</dbReference>
<keyword evidence="2" id="KW-1003">Cell membrane</keyword>
<dbReference type="PANTHER" id="PTHR34220:SF7">
    <property type="entry name" value="SENSOR HISTIDINE KINASE YPDA"/>
    <property type="match status" value="1"/>
</dbReference>